<reference evidence="8 9" key="1">
    <citation type="submission" date="2024-02" db="EMBL/GenBank/DDBJ databases">
        <title>De novo assembly and annotation of 12 fungi associated with fruit tree decline syndrome in Ontario, Canada.</title>
        <authorList>
            <person name="Sulman M."/>
            <person name="Ellouze W."/>
            <person name="Ilyukhin E."/>
        </authorList>
    </citation>
    <scope>NUCLEOTIDE SEQUENCE [LARGE SCALE GENOMIC DNA]</scope>
    <source>
        <strain evidence="8 9">M42-189</strain>
    </source>
</reference>
<comment type="cofactor">
    <cofactor evidence="1">
        <name>Fe(2+)</name>
        <dbReference type="ChEBI" id="CHEBI:29033"/>
    </cofactor>
</comment>
<evidence type="ECO:0000256" key="2">
    <source>
        <dbReference type="ARBA" id="ARBA00005896"/>
    </source>
</evidence>
<gene>
    <name evidence="8" type="ORF">SLS60_002947</name>
</gene>
<keyword evidence="6" id="KW-0408">Iron</keyword>
<dbReference type="Gene3D" id="3.60.130.10">
    <property type="entry name" value="Clavaminate synthase-like"/>
    <property type="match status" value="1"/>
</dbReference>
<protein>
    <recommendedName>
        <fullName evidence="7">TauD/TfdA-like domain-containing protein</fullName>
    </recommendedName>
</protein>
<evidence type="ECO:0000256" key="6">
    <source>
        <dbReference type="ARBA" id="ARBA00023004"/>
    </source>
</evidence>
<comment type="caution">
    <text evidence="8">The sequence shown here is derived from an EMBL/GenBank/DDBJ whole genome shotgun (WGS) entry which is preliminary data.</text>
</comment>
<keyword evidence="9" id="KW-1185">Reference proteome</keyword>
<dbReference type="InterPro" id="IPR042098">
    <property type="entry name" value="TauD-like_sf"/>
</dbReference>
<dbReference type="PANTHER" id="PTHR30468:SF10">
    <property type="entry name" value="TAUD_TFDA-LIKE DOMAIN-CONTAINING PROTEIN"/>
    <property type="match status" value="1"/>
</dbReference>
<comment type="similarity">
    <text evidence="2">Belongs to the TfdA dioxygenase family.</text>
</comment>
<evidence type="ECO:0000313" key="8">
    <source>
        <dbReference type="EMBL" id="KAL1608008.1"/>
    </source>
</evidence>
<dbReference type="PANTHER" id="PTHR30468">
    <property type="entry name" value="ALPHA-KETOGLUTARATE-DEPENDENT SULFONATE DIOXYGENASE"/>
    <property type="match status" value="1"/>
</dbReference>
<dbReference type="SUPFAM" id="SSF51197">
    <property type="entry name" value="Clavaminate synthase-like"/>
    <property type="match status" value="1"/>
</dbReference>
<organism evidence="8 9">
    <name type="scientific">Paraconiothyrium brasiliense</name>
    <dbReference type="NCBI Taxonomy" id="300254"/>
    <lineage>
        <taxon>Eukaryota</taxon>
        <taxon>Fungi</taxon>
        <taxon>Dikarya</taxon>
        <taxon>Ascomycota</taxon>
        <taxon>Pezizomycotina</taxon>
        <taxon>Dothideomycetes</taxon>
        <taxon>Pleosporomycetidae</taxon>
        <taxon>Pleosporales</taxon>
        <taxon>Massarineae</taxon>
        <taxon>Didymosphaeriaceae</taxon>
        <taxon>Paraconiothyrium</taxon>
    </lineage>
</organism>
<keyword evidence="5" id="KW-0560">Oxidoreductase</keyword>
<keyword evidence="4" id="KW-0223">Dioxygenase</keyword>
<evidence type="ECO:0000256" key="3">
    <source>
        <dbReference type="ARBA" id="ARBA00022723"/>
    </source>
</evidence>
<evidence type="ECO:0000256" key="4">
    <source>
        <dbReference type="ARBA" id="ARBA00022964"/>
    </source>
</evidence>
<evidence type="ECO:0000259" key="7">
    <source>
        <dbReference type="Pfam" id="PF02668"/>
    </source>
</evidence>
<dbReference type="EMBL" id="JAKJXO020000003">
    <property type="protein sequence ID" value="KAL1608008.1"/>
    <property type="molecule type" value="Genomic_DNA"/>
</dbReference>
<keyword evidence="3" id="KW-0479">Metal-binding</keyword>
<sequence>MAPPAADVDLVVRPVEQEVTPKVRTKGESGSRLEKSLVSSGSLEQYDHANVTPTIGEEFPKLQLSEILRDDNKIRDLAILVSQRGVVFFRNQDLNIDDQKILGQKLGELTGKPETSKVWQHLVIDHTQLHRHALSNSKRGIAVDENGKLDDEVSVISSEQIRTFYNDRYGFKSKRIASEGWHAEYAFPHSPFVLNTDVYLSITFERIPSDYAILKIHTLPTDGSGGDTLWASGYEAYDRLSPVWQKFAESLTATHHQPSFNRVAKQFGAELYADARGAPENTGLDFQASHPVVRTNPVTGWKSLFGAAHQLEHGWIDGVTERESDIIKAYFLQLIAENHDLQVRFKWGKNDLAIWDNRSVFHTATNDYNGKRQGNRVVSLGEKPFYDPNSISRREALEKVEQ</sequence>
<dbReference type="Pfam" id="PF02668">
    <property type="entry name" value="TauD"/>
    <property type="match status" value="1"/>
</dbReference>
<proteinExistence type="inferred from homology"/>
<evidence type="ECO:0000256" key="5">
    <source>
        <dbReference type="ARBA" id="ARBA00023002"/>
    </source>
</evidence>
<dbReference type="InterPro" id="IPR003819">
    <property type="entry name" value="TauD/TfdA-like"/>
</dbReference>
<evidence type="ECO:0000313" key="9">
    <source>
        <dbReference type="Proteomes" id="UP001521785"/>
    </source>
</evidence>
<dbReference type="Proteomes" id="UP001521785">
    <property type="component" value="Unassembled WGS sequence"/>
</dbReference>
<name>A0ABR3RUS3_9PLEO</name>
<feature type="domain" description="TauD/TfdA-like" evidence="7">
    <location>
        <begin position="50"/>
        <end position="376"/>
    </location>
</feature>
<accession>A0ABR3RUS3</accession>
<evidence type="ECO:0000256" key="1">
    <source>
        <dbReference type="ARBA" id="ARBA00001954"/>
    </source>
</evidence>
<dbReference type="InterPro" id="IPR051323">
    <property type="entry name" value="AtsK-like"/>
</dbReference>